<name>A0ABR5MIY8_9BACI</name>
<protein>
    <submittedName>
        <fullName evidence="2">Uncharacterized protein</fullName>
    </submittedName>
</protein>
<dbReference type="EMBL" id="LGTK01000028">
    <property type="protein sequence ID" value="KPH74759.1"/>
    <property type="molecule type" value="Genomic_DNA"/>
</dbReference>
<gene>
    <name evidence="2" type="ORF">AFL42_09580</name>
</gene>
<dbReference type="Proteomes" id="UP000037854">
    <property type="component" value="Unassembled WGS sequence"/>
</dbReference>
<keyword evidence="3" id="KW-1185">Reference proteome</keyword>
<feature type="region of interest" description="Disordered" evidence="1">
    <location>
        <begin position="20"/>
        <end position="82"/>
    </location>
</feature>
<sequence>MIKNLPAMYRMMKAFKDIDQIEDASENDDDKEENKKGNIELNSDELADDSFSTEKEKSESNEEVISQSSKEEKGLSTPKLFI</sequence>
<organism evidence="2 3">
    <name type="scientific">Oceanobacillus caeni</name>
    <dbReference type="NCBI Taxonomy" id="405946"/>
    <lineage>
        <taxon>Bacteria</taxon>
        <taxon>Bacillati</taxon>
        <taxon>Bacillota</taxon>
        <taxon>Bacilli</taxon>
        <taxon>Bacillales</taxon>
        <taxon>Bacillaceae</taxon>
        <taxon>Oceanobacillus</taxon>
    </lineage>
</organism>
<proteinExistence type="predicted"/>
<accession>A0ABR5MIY8</accession>
<evidence type="ECO:0000313" key="2">
    <source>
        <dbReference type="EMBL" id="KPH74759.1"/>
    </source>
</evidence>
<reference evidence="2 3" key="1">
    <citation type="submission" date="2015-07" db="EMBL/GenBank/DDBJ databases">
        <title>High-quality draft genome sequence of Oceanobacillus caeni HM6, a bacillus isolated from a human feces.</title>
        <authorList>
            <person name="Kumar J."/>
            <person name="Verma M.K."/>
            <person name="Pandey R."/>
            <person name="Bhambi M."/>
            <person name="Chauhan N."/>
        </authorList>
    </citation>
    <scope>NUCLEOTIDE SEQUENCE [LARGE SCALE GENOMIC DNA]</scope>
    <source>
        <strain evidence="2 3">HM6</strain>
    </source>
</reference>
<evidence type="ECO:0000313" key="3">
    <source>
        <dbReference type="Proteomes" id="UP000037854"/>
    </source>
</evidence>
<feature type="compositionally biased region" description="Acidic residues" evidence="1">
    <location>
        <begin position="20"/>
        <end position="31"/>
    </location>
</feature>
<evidence type="ECO:0000256" key="1">
    <source>
        <dbReference type="SAM" id="MobiDB-lite"/>
    </source>
</evidence>
<comment type="caution">
    <text evidence="2">The sequence shown here is derived from an EMBL/GenBank/DDBJ whole genome shotgun (WGS) entry which is preliminary data.</text>
</comment>